<sequence>MKKIKTFFVLLISVFIFSLISCADADVARFNLEKEEQNFKVYRRAVFYNGITNDYILVIEGYLAIIVDNDKDLIVTVKTEDGKYLKHYLGLSDNVTYFSEQLEPSMVSDKHYKVIFKPSEIIPYIEVR</sequence>
<comment type="caution">
    <text evidence="2">The sequence shown here is derived from an EMBL/GenBank/DDBJ whole genome shotgun (WGS) entry which is preliminary data.</text>
</comment>
<reference evidence="2 3" key="1">
    <citation type="submission" date="2012-01" db="EMBL/GenBank/DDBJ databases">
        <title>The Genome Sequence of Treponema denticola SP33.</title>
        <authorList>
            <consortium name="The Broad Institute Genome Sequencing Platform"/>
            <person name="Earl A."/>
            <person name="Ward D."/>
            <person name="Feldgarden M."/>
            <person name="Gevers D."/>
            <person name="Blanton J.M."/>
            <person name="Fenno C.J."/>
            <person name="Baranova O.V."/>
            <person name="Mathney J."/>
            <person name="Dewhirst F.E."/>
            <person name="Izard J."/>
            <person name="Young S.K."/>
            <person name="Zeng Q."/>
            <person name="Gargeya S."/>
            <person name="Fitzgerald M."/>
            <person name="Haas B."/>
            <person name="Abouelleil A."/>
            <person name="Alvarado L."/>
            <person name="Arachchi H.M."/>
            <person name="Berlin A."/>
            <person name="Chapman S.B."/>
            <person name="Gearin G."/>
            <person name="Goldberg J."/>
            <person name="Griggs A."/>
            <person name="Gujja S."/>
            <person name="Hansen M."/>
            <person name="Heiman D."/>
            <person name="Howarth C."/>
            <person name="Larimer J."/>
            <person name="Lui A."/>
            <person name="MacDonald P.J.P."/>
            <person name="McCowen C."/>
            <person name="Montmayeur A."/>
            <person name="Murphy C."/>
            <person name="Neiman D."/>
            <person name="Pearson M."/>
            <person name="Priest M."/>
            <person name="Roberts A."/>
            <person name="Saif S."/>
            <person name="Shea T."/>
            <person name="Sisk P."/>
            <person name="Stolte C."/>
            <person name="Sykes S."/>
            <person name="Wortman J."/>
            <person name="Nusbaum C."/>
            <person name="Birren B."/>
        </authorList>
    </citation>
    <scope>NUCLEOTIDE SEQUENCE [LARGE SCALE GENOMIC DNA]</scope>
    <source>
        <strain evidence="2 3">SP33</strain>
    </source>
</reference>
<evidence type="ECO:0000313" key="2">
    <source>
        <dbReference type="EMBL" id="EMB19579.1"/>
    </source>
</evidence>
<organism evidence="2 3">
    <name type="scientific">Treponema denticola SP33</name>
    <dbReference type="NCBI Taxonomy" id="999437"/>
    <lineage>
        <taxon>Bacteria</taxon>
        <taxon>Pseudomonadati</taxon>
        <taxon>Spirochaetota</taxon>
        <taxon>Spirochaetia</taxon>
        <taxon>Spirochaetales</taxon>
        <taxon>Treponemataceae</taxon>
        <taxon>Treponema</taxon>
    </lineage>
</organism>
<evidence type="ECO:0008006" key="4">
    <source>
        <dbReference type="Google" id="ProtNLM"/>
    </source>
</evidence>
<evidence type="ECO:0000256" key="1">
    <source>
        <dbReference type="SAM" id="SignalP"/>
    </source>
</evidence>
<dbReference type="PROSITE" id="PS51257">
    <property type="entry name" value="PROKAR_LIPOPROTEIN"/>
    <property type="match status" value="1"/>
</dbReference>
<accession>M2BBW5</accession>
<feature type="chain" id="PRO_5004020894" description="Lipoprotein" evidence="1">
    <location>
        <begin position="26"/>
        <end position="128"/>
    </location>
</feature>
<evidence type="ECO:0000313" key="3">
    <source>
        <dbReference type="Proteomes" id="UP000016183"/>
    </source>
</evidence>
<dbReference type="AlphaFoldDB" id="M2BBW5"/>
<dbReference type="HOGENOM" id="CLU_147827_1_0_12"/>
<proteinExistence type="predicted"/>
<dbReference type="Proteomes" id="UP000016183">
    <property type="component" value="Unassembled WGS sequence"/>
</dbReference>
<dbReference type="RefSeq" id="WP_010697678.1">
    <property type="nucleotide sequence ID" value="NZ_KB442455.1"/>
</dbReference>
<dbReference type="Pfam" id="PF25682">
    <property type="entry name" value="Phage_VG64"/>
    <property type="match status" value="1"/>
</dbReference>
<protein>
    <recommendedName>
        <fullName evidence="4">Lipoprotein</fullName>
    </recommendedName>
</protein>
<dbReference type="InterPro" id="IPR058243">
    <property type="entry name" value="Phage_VG64"/>
</dbReference>
<dbReference type="PATRIC" id="fig|999437.3.peg.2757"/>
<gene>
    <name evidence="2" type="ORF">HMPREF9733_02679</name>
</gene>
<keyword evidence="1" id="KW-0732">Signal</keyword>
<feature type="signal peptide" evidence="1">
    <location>
        <begin position="1"/>
        <end position="25"/>
    </location>
</feature>
<dbReference type="EMBL" id="AGDZ01000039">
    <property type="protein sequence ID" value="EMB19579.1"/>
    <property type="molecule type" value="Genomic_DNA"/>
</dbReference>
<dbReference type="OrthoDB" id="1643293at2"/>
<name>M2BBW5_TREDN</name>